<keyword evidence="1" id="KW-0812">Transmembrane</keyword>
<accession>A0A9D5Q7A4</accession>
<feature type="transmembrane region" description="Helical" evidence="1">
    <location>
        <begin position="7"/>
        <end position="25"/>
    </location>
</feature>
<evidence type="ECO:0000313" key="2">
    <source>
        <dbReference type="EMBL" id="MBD3325666.1"/>
    </source>
</evidence>
<protein>
    <submittedName>
        <fullName evidence="2">Phage holin family protein</fullName>
    </submittedName>
</protein>
<feature type="transmembrane region" description="Helical" evidence="1">
    <location>
        <begin position="90"/>
        <end position="114"/>
    </location>
</feature>
<feature type="transmembrane region" description="Helical" evidence="1">
    <location>
        <begin position="31"/>
        <end position="49"/>
    </location>
</feature>
<feature type="transmembrane region" description="Helical" evidence="1">
    <location>
        <begin position="61"/>
        <end position="84"/>
    </location>
</feature>
<proteinExistence type="predicted"/>
<organism evidence="2 3">
    <name type="scientific">candidate division KSB3 bacterium</name>
    <dbReference type="NCBI Taxonomy" id="2044937"/>
    <lineage>
        <taxon>Bacteria</taxon>
        <taxon>candidate division KSB3</taxon>
    </lineage>
</organism>
<reference evidence="2" key="1">
    <citation type="submission" date="2019-11" db="EMBL/GenBank/DDBJ databases">
        <title>Microbial mats filling the niche in hypersaline microbial mats.</title>
        <authorList>
            <person name="Wong H.L."/>
            <person name="Macleod F.I."/>
            <person name="White R.A. III"/>
            <person name="Burns B.P."/>
        </authorList>
    </citation>
    <scope>NUCLEOTIDE SEQUENCE</scope>
    <source>
        <strain evidence="2">Rbin_158</strain>
    </source>
</reference>
<dbReference type="Pfam" id="PF04020">
    <property type="entry name" value="Phage_holin_4_2"/>
    <property type="match status" value="1"/>
</dbReference>
<name>A0A9D5Q7A4_9BACT</name>
<dbReference type="PANTHER" id="PTHR37309:SF1">
    <property type="entry name" value="SLR0284 PROTEIN"/>
    <property type="match status" value="1"/>
</dbReference>
<dbReference type="EMBL" id="WJJP01000446">
    <property type="protein sequence ID" value="MBD3325666.1"/>
    <property type="molecule type" value="Genomic_DNA"/>
</dbReference>
<sequence>MKKDSFLVRLIINALAFLIVSSIYSGMTVTGFWAAVIAALIWGVINALLKPLLFLLTLPINVLTFGLFTFVINGVILLLTSALYSGLVIGGFWAGILAAILLSVVNIILSVLLVGKED</sequence>
<evidence type="ECO:0000313" key="3">
    <source>
        <dbReference type="Proteomes" id="UP000649604"/>
    </source>
</evidence>
<dbReference type="PANTHER" id="PTHR37309">
    <property type="entry name" value="SLR0284 PROTEIN"/>
    <property type="match status" value="1"/>
</dbReference>
<dbReference type="AlphaFoldDB" id="A0A9D5Q7A4"/>
<comment type="caution">
    <text evidence="2">The sequence shown here is derived from an EMBL/GenBank/DDBJ whole genome shotgun (WGS) entry which is preliminary data.</text>
</comment>
<dbReference type="InterPro" id="IPR007165">
    <property type="entry name" value="Phage_holin_4_2"/>
</dbReference>
<gene>
    <name evidence="2" type="ORF">GF339_13860</name>
</gene>
<evidence type="ECO:0000256" key="1">
    <source>
        <dbReference type="SAM" id="Phobius"/>
    </source>
</evidence>
<keyword evidence="1" id="KW-0472">Membrane</keyword>
<keyword evidence="1" id="KW-1133">Transmembrane helix</keyword>
<dbReference type="Proteomes" id="UP000649604">
    <property type="component" value="Unassembled WGS sequence"/>
</dbReference>